<organism evidence="1">
    <name type="scientific">marine sediment metagenome</name>
    <dbReference type="NCBI Taxonomy" id="412755"/>
    <lineage>
        <taxon>unclassified sequences</taxon>
        <taxon>metagenomes</taxon>
        <taxon>ecological metagenomes</taxon>
    </lineage>
</organism>
<reference evidence="1" key="1">
    <citation type="journal article" date="2015" name="Nature">
        <title>Complex archaea that bridge the gap between prokaryotes and eukaryotes.</title>
        <authorList>
            <person name="Spang A."/>
            <person name="Saw J.H."/>
            <person name="Jorgensen S.L."/>
            <person name="Zaremba-Niedzwiedzka K."/>
            <person name="Martijn J."/>
            <person name="Lind A.E."/>
            <person name="van Eijk R."/>
            <person name="Schleper C."/>
            <person name="Guy L."/>
            <person name="Ettema T.J."/>
        </authorList>
    </citation>
    <scope>NUCLEOTIDE SEQUENCE</scope>
</reference>
<accession>A0A0F9LXU2</accession>
<dbReference type="EMBL" id="LAZR01010029">
    <property type="protein sequence ID" value="KKM69205.1"/>
    <property type="molecule type" value="Genomic_DNA"/>
</dbReference>
<sequence>MLTLDRTKAIGGTDSLTGTDLREFNTAEKQILEYMKAHEWVNEDELIQLTGQRQAARRMRGLRGPRWDVKKKCINKRTWLYKLVRRSDSQGKLFKGE</sequence>
<dbReference type="AlphaFoldDB" id="A0A0F9LXU2"/>
<evidence type="ECO:0000313" key="1">
    <source>
        <dbReference type="EMBL" id="KKM69205.1"/>
    </source>
</evidence>
<protein>
    <submittedName>
        <fullName evidence="1">Uncharacterized protein</fullName>
    </submittedName>
</protein>
<proteinExistence type="predicted"/>
<comment type="caution">
    <text evidence="1">The sequence shown here is derived from an EMBL/GenBank/DDBJ whole genome shotgun (WGS) entry which is preliminary data.</text>
</comment>
<gene>
    <name evidence="1" type="ORF">LCGC14_1453140</name>
</gene>
<name>A0A0F9LXU2_9ZZZZ</name>